<proteinExistence type="predicted"/>
<gene>
    <name evidence="2" type="ORF">Dsin_018612</name>
</gene>
<sequence>MGDSSNLKIGKNVEILVEYQWKPKICTECKSFGHSITNCPKLKPLLSPSENVSAPKLKQEWRRVNKRDAPLVCSSQISMKPPPFGSLKDDEVISTCNTENKPSLCPTSMPNHDQCQDLSMERVVDTSNKFAALVEDGDYCNDQFKGLSSHTKSSSKKKKKKWTAKKGKVNSSQAKITEGSLAKYVFKLAWFSLDCACFLTDRAYFLPLVERCWREQVHGTMQYKLCSKLRNLKKVLKTLNNDKAGDRNSSYFFKAINGKRNRSKIHTITGDDGSLTEGDILVKKEAIRHFQTILGYPRPVSHGIGSTLSNIIDKVISNGQADFMGRDVTDDVIREVCFSLQPNKAPGRDGFNFHFFKITWDIVGEDVISAVQEFFRSGLLLKKLNATILALVSKVPNPSKMKDFRPISCCNTLYKIIAKIIANRIKPCLPDIISHFQSDFVAGRCIGDNILLVKELMRNSHKGASFPKLALKVDLMKAFDMVDWGFLLETLATFHFPHKVIIWIKACLTTPKFSISVKGELAGFFS</sequence>
<evidence type="ECO:0000313" key="3">
    <source>
        <dbReference type="Proteomes" id="UP001281410"/>
    </source>
</evidence>
<comment type="caution">
    <text evidence="2">The sequence shown here is derived from an EMBL/GenBank/DDBJ whole genome shotgun (WGS) entry which is preliminary data.</text>
</comment>
<dbReference type="CDD" id="cd01650">
    <property type="entry name" value="RT_nLTR_like"/>
    <property type="match status" value="1"/>
</dbReference>
<feature type="domain" description="Reverse transcriptase" evidence="1">
    <location>
        <begin position="396"/>
        <end position="519"/>
    </location>
</feature>
<dbReference type="PANTHER" id="PTHR46890">
    <property type="entry name" value="NON-LTR RETROLELEMENT REVERSE TRANSCRIPTASE-LIKE PROTEIN-RELATED"/>
    <property type="match status" value="1"/>
</dbReference>
<evidence type="ECO:0000259" key="1">
    <source>
        <dbReference type="Pfam" id="PF00078"/>
    </source>
</evidence>
<keyword evidence="3" id="KW-1185">Reference proteome</keyword>
<dbReference type="Pfam" id="PF00078">
    <property type="entry name" value="RVT_1"/>
    <property type="match status" value="1"/>
</dbReference>
<evidence type="ECO:0000313" key="2">
    <source>
        <dbReference type="EMBL" id="KAK3204566.1"/>
    </source>
</evidence>
<dbReference type="Proteomes" id="UP001281410">
    <property type="component" value="Unassembled WGS sequence"/>
</dbReference>
<dbReference type="InterPro" id="IPR043502">
    <property type="entry name" value="DNA/RNA_pol_sf"/>
</dbReference>
<name>A0AAE0E285_9ROSI</name>
<dbReference type="SUPFAM" id="SSF56672">
    <property type="entry name" value="DNA/RNA polymerases"/>
    <property type="match status" value="1"/>
</dbReference>
<reference evidence="2" key="1">
    <citation type="journal article" date="2023" name="Plant J.">
        <title>Genome sequences and population genomics provide insights into the demographic history, inbreeding, and mutation load of two 'living fossil' tree species of Dipteronia.</title>
        <authorList>
            <person name="Feng Y."/>
            <person name="Comes H.P."/>
            <person name="Chen J."/>
            <person name="Zhu S."/>
            <person name="Lu R."/>
            <person name="Zhang X."/>
            <person name="Li P."/>
            <person name="Qiu J."/>
            <person name="Olsen K.M."/>
            <person name="Qiu Y."/>
        </authorList>
    </citation>
    <scope>NUCLEOTIDE SEQUENCE</scope>
    <source>
        <strain evidence="2">NBL</strain>
    </source>
</reference>
<dbReference type="InterPro" id="IPR000477">
    <property type="entry name" value="RT_dom"/>
</dbReference>
<accession>A0AAE0E285</accession>
<protein>
    <recommendedName>
        <fullName evidence="1">Reverse transcriptase domain-containing protein</fullName>
    </recommendedName>
</protein>
<dbReference type="AlphaFoldDB" id="A0AAE0E285"/>
<organism evidence="2 3">
    <name type="scientific">Dipteronia sinensis</name>
    <dbReference type="NCBI Taxonomy" id="43782"/>
    <lineage>
        <taxon>Eukaryota</taxon>
        <taxon>Viridiplantae</taxon>
        <taxon>Streptophyta</taxon>
        <taxon>Embryophyta</taxon>
        <taxon>Tracheophyta</taxon>
        <taxon>Spermatophyta</taxon>
        <taxon>Magnoliopsida</taxon>
        <taxon>eudicotyledons</taxon>
        <taxon>Gunneridae</taxon>
        <taxon>Pentapetalae</taxon>
        <taxon>rosids</taxon>
        <taxon>malvids</taxon>
        <taxon>Sapindales</taxon>
        <taxon>Sapindaceae</taxon>
        <taxon>Hippocastanoideae</taxon>
        <taxon>Acereae</taxon>
        <taxon>Dipteronia</taxon>
    </lineage>
</organism>
<dbReference type="EMBL" id="JANJYJ010000006">
    <property type="protein sequence ID" value="KAK3204566.1"/>
    <property type="molecule type" value="Genomic_DNA"/>
</dbReference>
<dbReference type="PANTHER" id="PTHR46890:SF48">
    <property type="entry name" value="RNA-DIRECTED DNA POLYMERASE"/>
    <property type="match status" value="1"/>
</dbReference>
<dbReference type="InterPro" id="IPR052343">
    <property type="entry name" value="Retrotransposon-Effector_Assoc"/>
</dbReference>